<gene>
    <name evidence="7" type="ORF">MNBD_CHLOROFLEXI01-671</name>
</gene>
<feature type="transmembrane region" description="Helical" evidence="5">
    <location>
        <begin position="170"/>
        <end position="192"/>
    </location>
</feature>
<evidence type="ECO:0000256" key="4">
    <source>
        <dbReference type="ARBA" id="ARBA00023136"/>
    </source>
</evidence>
<keyword evidence="4 5" id="KW-0472">Membrane</keyword>
<protein>
    <submittedName>
        <fullName evidence="7">NADH-ubiquinone oxidoreductase chain N</fullName>
        <ecNumber evidence="7">1.6.5.3</ecNumber>
    </submittedName>
</protein>
<keyword evidence="7" id="KW-0560">Oxidoreductase</keyword>
<evidence type="ECO:0000256" key="1">
    <source>
        <dbReference type="ARBA" id="ARBA00004141"/>
    </source>
</evidence>
<feature type="transmembrane region" description="Helical" evidence="5">
    <location>
        <begin position="306"/>
        <end position="328"/>
    </location>
</feature>
<feature type="domain" description="NADH:quinone oxidoreductase/Mrp antiporter transmembrane" evidence="6">
    <location>
        <begin position="133"/>
        <end position="452"/>
    </location>
</feature>
<proteinExistence type="inferred from homology"/>
<keyword evidence="7" id="KW-0830">Ubiquinone</keyword>
<feature type="transmembrane region" description="Helical" evidence="5">
    <location>
        <begin position="479"/>
        <end position="499"/>
    </location>
</feature>
<dbReference type="EMBL" id="UOEU01000306">
    <property type="protein sequence ID" value="VAW31969.1"/>
    <property type="molecule type" value="Genomic_DNA"/>
</dbReference>
<feature type="transmembrane region" description="Helical" evidence="5">
    <location>
        <begin position="40"/>
        <end position="62"/>
    </location>
</feature>
<feature type="transmembrane region" description="Helical" evidence="5">
    <location>
        <begin position="362"/>
        <end position="383"/>
    </location>
</feature>
<organism evidence="7">
    <name type="scientific">hydrothermal vent metagenome</name>
    <dbReference type="NCBI Taxonomy" id="652676"/>
    <lineage>
        <taxon>unclassified sequences</taxon>
        <taxon>metagenomes</taxon>
        <taxon>ecological metagenomes</taxon>
    </lineage>
</organism>
<evidence type="ECO:0000256" key="2">
    <source>
        <dbReference type="ARBA" id="ARBA00022692"/>
    </source>
</evidence>
<feature type="transmembrane region" description="Helical" evidence="5">
    <location>
        <begin position="335"/>
        <end position="356"/>
    </location>
</feature>
<feature type="transmembrane region" description="Helical" evidence="5">
    <location>
        <begin position="439"/>
        <end position="459"/>
    </location>
</feature>
<evidence type="ECO:0000256" key="3">
    <source>
        <dbReference type="ARBA" id="ARBA00022989"/>
    </source>
</evidence>
<name>A0A3B0V520_9ZZZZ</name>
<dbReference type="GO" id="GO:0008137">
    <property type="term" value="F:NADH dehydrogenase (ubiquinone) activity"/>
    <property type="evidence" value="ECO:0007669"/>
    <property type="project" value="InterPro"/>
</dbReference>
<dbReference type="InterPro" id="IPR001750">
    <property type="entry name" value="ND/Mrp_TM"/>
</dbReference>
<evidence type="ECO:0000256" key="5">
    <source>
        <dbReference type="SAM" id="Phobius"/>
    </source>
</evidence>
<evidence type="ECO:0000259" key="6">
    <source>
        <dbReference type="Pfam" id="PF00361"/>
    </source>
</evidence>
<dbReference type="HAMAP" id="MF_00445">
    <property type="entry name" value="NDH1_NuoN_1"/>
    <property type="match status" value="1"/>
</dbReference>
<dbReference type="Pfam" id="PF00361">
    <property type="entry name" value="Proton_antipo_M"/>
    <property type="match status" value="1"/>
</dbReference>
<reference evidence="7" key="1">
    <citation type="submission" date="2018-06" db="EMBL/GenBank/DDBJ databases">
        <authorList>
            <person name="Zhirakovskaya E."/>
        </authorList>
    </citation>
    <scope>NUCLEOTIDE SEQUENCE</scope>
</reference>
<dbReference type="GO" id="GO:0016491">
    <property type="term" value="F:oxidoreductase activity"/>
    <property type="evidence" value="ECO:0007669"/>
    <property type="project" value="UniProtKB-KW"/>
</dbReference>
<evidence type="ECO:0000313" key="7">
    <source>
        <dbReference type="EMBL" id="VAW31969.1"/>
    </source>
</evidence>
<accession>A0A3B0V520</accession>
<sequence>MIQPTLSWYLALLPEIALAFLLIAIQIYSRIQPSDKQRNVGLMTAWGALIILLTTLGLWFFAGEPTVQSNPDEYLIWGGMIRHDLITLVFRVIFLAALMLTSLISLDVRRLQKIEYYALLITATMGFSLMGASADLIMLYIALEMASISSYVLAGFAKDEDRSAEAGMKYFVYGAFATGIMLYGMSLIYGIAGQTNIYEIGKLAVGIPSIAQAAADPNISLENVQNLNAVLLIAASMIIVGFGFKISAVPFHFWSPDVYEGSPTPFTAFVSTASKAAGFAVFMRVFNSGMLGFTTGSLGEPGQGSAWWPMLVSMCIITMTIGNFAAIYQRNIKRMLAYSSIAQAGYAMIGLVTLTPDGSGAAMFYLLMYLFTNMAAFGVIIVVSNVSNSDQMEDFYGLNKRAPYLALVMLFALLSLSGIPPTAGFLGKFFIFRAAIDTGYWWLAAIGILNAFVALYYYLNVIKYMYLYDSDQAEVAIPVSRGAWVGIGLSTAVVIYLGIYAGPAFEWTREAAVAFFTLVNG</sequence>
<dbReference type="PANTHER" id="PTHR22773">
    <property type="entry name" value="NADH DEHYDROGENASE"/>
    <property type="match status" value="1"/>
</dbReference>
<feature type="transmembrane region" description="Helical" evidence="5">
    <location>
        <begin position="229"/>
        <end position="254"/>
    </location>
</feature>
<feature type="transmembrane region" description="Helical" evidence="5">
    <location>
        <begin position="116"/>
        <end position="132"/>
    </location>
</feature>
<feature type="transmembrane region" description="Helical" evidence="5">
    <location>
        <begin position="6"/>
        <end position="28"/>
    </location>
</feature>
<feature type="transmembrane region" description="Helical" evidence="5">
    <location>
        <begin position="85"/>
        <end position="104"/>
    </location>
</feature>
<dbReference type="GO" id="GO:0016020">
    <property type="term" value="C:membrane"/>
    <property type="evidence" value="ECO:0007669"/>
    <property type="project" value="UniProtKB-SubCell"/>
</dbReference>
<dbReference type="InterPro" id="IPR010096">
    <property type="entry name" value="NADH-Q_OxRdtase_suN/2"/>
</dbReference>
<dbReference type="EC" id="1.6.5.3" evidence="7"/>
<keyword evidence="3 5" id="KW-1133">Transmembrane helix</keyword>
<keyword evidence="2 5" id="KW-0812">Transmembrane</keyword>
<dbReference type="AlphaFoldDB" id="A0A3B0V520"/>
<comment type="subcellular location">
    <subcellularLocation>
        <location evidence="1">Membrane</location>
        <topology evidence="1">Multi-pass membrane protein</topology>
    </subcellularLocation>
</comment>
<feature type="transmembrane region" description="Helical" evidence="5">
    <location>
        <begin position="404"/>
        <end position="427"/>
    </location>
</feature>
<dbReference type="GO" id="GO:0042773">
    <property type="term" value="P:ATP synthesis coupled electron transport"/>
    <property type="evidence" value="ECO:0007669"/>
    <property type="project" value="InterPro"/>
</dbReference>
<dbReference type="NCBIfam" id="TIGR01770">
    <property type="entry name" value="NDH_I_N"/>
    <property type="match status" value="1"/>
</dbReference>